<dbReference type="AlphaFoldDB" id="A0A1S4BS47"/>
<evidence type="ECO:0000313" key="3">
    <source>
        <dbReference type="RefSeq" id="XP_016491691.1"/>
    </source>
</evidence>
<dbReference type="InterPro" id="IPR044824">
    <property type="entry name" value="MAIN-like"/>
</dbReference>
<proteinExistence type="predicted"/>
<dbReference type="PANTHER" id="PTHR46033">
    <property type="entry name" value="PROTEIN MAIN-LIKE 2"/>
    <property type="match status" value="1"/>
</dbReference>
<dbReference type="InterPro" id="IPR019557">
    <property type="entry name" value="AminoTfrase-like_pln_mobile"/>
</dbReference>
<name>A0A1S4BS47_TOBAC</name>
<dbReference type="STRING" id="4097.A0A1S4BS47"/>
<dbReference type="Pfam" id="PF10536">
    <property type="entry name" value="PMD"/>
    <property type="match status" value="1"/>
</dbReference>
<accession>A0A1S4BS47</accession>
<feature type="compositionally biased region" description="Basic and acidic residues" evidence="1">
    <location>
        <begin position="226"/>
        <end position="236"/>
    </location>
</feature>
<feature type="region of interest" description="Disordered" evidence="1">
    <location>
        <begin position="221"/>
        <end position="261"/>
    </location>
</feature>
<dbReference type="OrthoDB" id="1303806at2759"/>
<dbReference type="PANTHER" id="PTHR46033:SF8">
    <property type="entry name" value="PROTEIN MAINTENANCE OF MERISTEMS-LIKE"/>
    <property type="match status" value="1"/>
</dbReference>
<gene>
    <name evidence="3" type="primary">LOC107811303</name>
</gene>
<protein>
    <submittedName>
        <fullName evidence="3">Serine/threonine-protein phosphatase 7 long form homolog</fullName>
    </submittedName>
</protein>
<feature type="non-terminal residue" evidence="3">
    <location>
        <position position="261"/>
    </location>
</feature>
<sequence length="261" mass="29594">MDVPPMHPRPFSDELLVLQEDHRSAHVWEGELLAQTLCARKILEIGRLQLDWFLVTALIERWRPETHTFHLPIGDATITLQDVEVLYGLPVDGLPVALPQAMREITRGQYLDMLQLTSFRPQDETAHSGAGRMSLTAIRQHLEILHPDISGEIDDLHIHRYTRLLLLLMFGGVLFSNTSGNLVSLIFLHHLERLDDLSQYNWGAAVLAYLYSENEPVESPVLTQLPKDDILNRDMADAQSEEENNDYGNNADDSGDDTPFP</sequence>
<feature type="domain" description="Aminotransferase-like plant mobile" evidence="2">
    <location>
        <begin position="43"/>
        <end position="213"/>
    </location>
</feature>
<dbReference type="GO" id="GO:0010073">
    <property type="term" value="P:meristem maintenance"/>
    <property type="evidence" value="ECO:0007669"/>
    <property type="project" value="InterPro"/>
</dbReference>
<dbReference type="KEGG" id="nta:107811303"/>
<evidence type="ECO:0000256" key="1">
    <source>
        <dbReference type="SAM" id="MobiDB-lite"/>
    </source>
</evidence>
<organism evidence="3">
    <name type="scientific">Nicotiana tabacum</name>
    <name type="common">Common tobacco</name>
    <dbReference type="NCBI Taxonomy" id="4097"/>
    <lineage>
        <taxon>Eukaryota</taxon>
        <taxon>Viridiplantae</taxon>
        <taxon>Streptophyta</taxon>
        <taxon>Embryophyta</taxon>
        <taxon>Tracheophyta</taxon>
        <taxon>Spermatophyta</taxon>
        <taxon>Magnoliopsida</taxon>
        <taxon>eudicotyledons</taxon>
        <taxon>Gunneridae</taxon>
        <taxon>Pentapetalae</taxon>
        <taxon>asterids</taxon>
        <taxon>lamiids</taxon>
        <taxon>Solanales</taxon>
        <taxon>Solanaceae</taxon>
        <taxon>Nicotianoideae</taxon>
        <taxon>Nicotianeae</taxon>
        <taxon>Nicotiana</taxon>
    </lineage>
</organism>
<dbReference type="PaxDb" id="4097-A0A1S4BS47"/>
<dbReference type="RefSeq" id="XP_016491691.1">
    <property type="nucleotide sequence ID" value="XM_016636205.1"/>
</dbReference>
<reference evidence="3" key="1">
    <citation type="submission" date="2025-08" db="UniProtKB">
        <authorList>
            <consortium name="RefSeq"/>
        </authorList>
    </citation>
    <scope>IDENTIFICATION</scope>
</reference>
<evidence type="ECO:0000259" key="2">
    <source>
        <dbReference type="Pfam" id="PF10536"/>
    </source>
</evidence>